<dbReference type="OrthoDB" id="9787207at2"/>
<gene>
    <name evidence="1" type="ORF">SAMN04488004_12144</name>
</gene>
<protein>
    <recommendedName>
        <fullName evidence="3">Winged helix-turn-helix domain-containing protein</fullName>
    </recommendedName>
</protein>
<dbReference type="RefSeq" id="WP_090191025.1">
    <property type="nucleotide sequence ID" value="NZ_FOTF01000021.1"/>
</dbReference>
<dbReference type="InterPro" id="IPR009351">
    <property type="entry name" value="AlkZ-like"/>
</dbReference>
<dbReference type="Proteomes" id="UP000199550">
    <property type="component" value="Unassembled WGS sequence"/>
</dbReference>
<accession>A0A1I4I0E3</accession>
<dbReference type="EMBL" id="FOTF01000021">
    <property type="protein sequence ID" value="SFL47764.1"/>
    <property type="molecule type" value="Genomic_DNA"/>
</dbReference>
<proteinExistence type="predicted"/>
<evidence type="ECO:0000313" key="2">
    <source>
        <dbReference type="Proteomes" id="UP000199550"/>
    </source>
</evidence>
<keyword evidence="2" id="KW-1185">Reference proteome</keyword>
<organism evidence="1 2">
    <name type="scientific">Loktanella salsilacus</name>
    <dbReference type="NCBI Taxonomy" id="195913"/>
    <lineage>
        <taxon>Bacteria</taxon>
        <taxon>Pseudomonadati</taxon>
        <taxon>Pseudomonadota</taxon>
        <taxon>Alphaproteobacteria</taxon>
        <taxon>Rhodobacterales</taxon>
        <taxon>Roseobacteraceae</taxon>
        <taxon>Loktanella</taxon>
    </lineage>
</organism>
<dbReference type="PANTHER" id="PTHR30528">
    <property type="entry name" value="CYTOPLASMIC PROTEIN"/>
    <property type="match status" value="1"/>
</dbReference>
<reference evidence="1 2" key="1">
    <citation type="submission" date="2016-10" db="EMBL/GenBank/DDBJ databases">
        <authorList>
            <person name="de Groot N.N."/>
        </authorList>
    </citation>
    <scope>NUCLEOTIDE SEQUENCE [LARGE SCALE GENOMIC DNA]</scope>
    <source>
        <strain evidence="1 2">DSM 16199</strain>
    </source>
</reference>
<sequence>MSVPVLDNARARAVFLARHGLGAKAPASAMDVIADLGFVQLDSVNTFARAHDLILWSRHGSYRPDAMNGLLAQDRAVFEHWTHDAAVIPMDLWPHWRLRFARDAARLQRRWEKDRPTGFGGQVDTVLRQIADHGACTSGDVGKDEVRGKGGWWDWHPSKTALEYLWRSGQVSVARREGFRKVYDLTERVIPDAVRDLPADAAATVDALCHAALDRLGFATPTEVAAFWDVVTKEEARDWAQAALADGHAIALDVAGADGKLRRCLARPDVLDQAADLPGKVRILSPFDPALRDRKRAEWLFGFRYRIEIFVPAAQRTYGYYVFPVWEGARAIGRIDMARQGDVLQVRAFWPESGVAMGAGRLARLRSELSRAARFGGCGEVVYAEDWLRSGG</sequence>
<evidence type="ECO:0008006" key="3">
    <source>
        <dbReference type="Google" id="ProtNLM"/>
    </source>
</evidence>
<dbReference type="PANTHER" id="PTHR30528:SF0">
    <property type="entry name" value="CYTOPLASMIC PROTEIN"/>
    <property type="match status" value="1"/>
</dbReference>
<dbReference type="Pfam" id="PF06224">
    <property type="entry name" value="AlkZ-like"/>
    <property type="match status" value="1"/>
</dbReference>
<dbReference type="AlphaFoldDB" id="A0A1I4I0E3"/>
<evidence type="ECO:0000313" key="1">
    <source>
        <dbReference type="EMBL" id="SFL47764.1"/>
    </source>
</evidence>
<dbReference type="STRING" id="195913.SAMN04488004_12144"/>
<name>A0A1I4I0E3_9RHOB</name>